<evidence type="ECO:0008006" key="4">
    <source>
        <dbReference type="Google" id="ProtNLM"/>
    </source>
</evidence>
<accession>A0A1H6E8M9</accession>
<keyword evidence="1" id="KW-0812">Transmembrane</keyword>
<gene>
    <name evidence="2" type="ORF">SAMN05444920_10863</name>
</gene>
<evidence type="ECO:0000256" key="1">
    <source>
        <dbReference type="SAM" id="Phobius"/>
    </source>
</evidence>
<keyword evidence="1" id="KW-0472">Membrane</keyword>
<dbReference type="Gene3D" id="1.20.1250.20">
    <property type="entry name" value="MFS general substrate transporter like domains"/>
    <property type="match status" value="1"/>
</dbReference>
<reference evidence="2 3" key="1">
    <citation type="submission" date="2016-10" db="EMBL/GenBank/DDBJ databases">
        <authorList>
            <person name="de Groot N.N."/>
        </authorList>
    </citation>
    <scope>NUCLEOTIDE SEQUENCE [LARGE SCALE GENOMIC DNA]</scope>
    <source>
        <strain evidence="2 3">CGMCC 4.7037</strain>
    </source>
</reference>
<evidence type="ECO:0000313" key="3">
    <source>
        <dbReference type="Proteomes" id="UP000236732"/>
    </source>
</evidence>
<feature type="transmembrane region" description="Helical" evidence="1">
    <location>
        <begin position="92"/>
        <end position="114"/>
    </location>
</feature>
<keyword evidence="3" id="KW-1185">Reference proteome</keyword>
<sequence>MVAAILILLLTAPLPALLALPADVWLLAIAGIGSGLQLVIYNVLQTTTIQQQVPEAFLARATSVTMLGSLVAAPLGMGLAGPAATAFGTRPLLLACAGFALALTAATLLIPAVWRIKPPTATPQRTPEPAHP</sequence>
<feature type="transmembrane region" description="Helical" evidence="1">
    <location>
        <begin position="25"/>
        <end position="44"/>
    </location>
</feature>
<evidence type="ECO:0000313" key="2">
    <source>
        <dbReference type="EMBL" id="SEG93215.1"/>
    </source>
</evidence>
<protein>
    <recommendedName>
        <fullName evidence="4">Transmembrane secretion effector</fullName>
    </recommendedName>
</protein>
<keyword evidence="1" id="KW-1133">Transmembrane helix</keyword>
<dbReference type="RefSeq" id="WP_103958912.1">
    <property type="nucleotide sequence ID" value="NZ_FNVT01000008.1"/>
</dbReference>
<organism evidence="2 3">
    <name type="scientific">Nonomuraea solani</name>
    <dbReference type="NCBI Taxonomy" id="1144553"/>
    <lineage>
        <taxon>Bacteria</taxon>
        <taxon>Bacillati</taxon>
        <taxon>Actinomycetota</taxon>
        <taxon>Actinomycetes</taxon>
        <taxon>Streptosporangiales</taxon>
        <taxon>Streptosporangiaceae</taxon>
        <taxon>Nonomuraea</taxon>
    </lineage>
</organism>
<name>A0A1H6E8M9_9ACTN</name>
<dbReference type="Proteomes" id="UP000236732">
    <property type="component" value="Unassembled WGS sequence"/>
</dbReference>
<dbReference type="EMBL" id="FNVT01000008">
    <property type="protein sequence ID" value="SEG93215.1"/>
    <property type="molecule type" value="Genomic_DNA"/>
</dbReference>
<feature type="transmembrane region" description="Helical" evidence="1">
    <location>
        <begin position="56"/>
        <end position="80"/>
    </location>
</feature>
<dbReference type="InterPro" id="IPR036259">
    <property type="entry name" value="MFS_trans_sf"/>
</dbReference>
<dbReference type="AlphaFoldDB" id="A0A1H6E8M9"/>
<dbReference type="OrthoDB" id="3539228at2"/>
<proteinExistence type="predicted"/>
<dbReference type="SUPFAM" id="SSF103473">
    <property type="entry name" value="MFS general substrate transporter"/>
    <property type="match status" value="1"/>
</dbReference>